<dbReference type="InterPro" id="IPR025943">
    <property type="entry name" value="Sigma_54_int_dom_ATP-bd_2"/>
</dbReference>
<evidence type="ECO:0000313" key="10">
    <source>
        <dbReference type="EMBL" id="BCS99256.1"/>
    </source>
</evidence>
<feature type="domain" description="Response regulatory" evidence="9">
    <location>
        <begin position="4"/>
        <end position="123"/>
    </location>
</feature>
<dbReference type="PROSITE" id="PS00676">
    <property type="entry name" value="SIGMA54_INTERACT_2"/>
    <property type="match status" value="1"/>
</dbReference>
<evidence type="ECO:0000259" key="9">
    <source>
        <dbReference type="PROSITE" id="PS50110"/>
    </source>
</evidence>
<dbReference type="InterPro" id="IPR058031">
    <property type="entry name" value="AAA_lid_NorR"/>
</dbReference>
<dbReference type="RefSeq" id="WP_236890599.1">
    <property type="nucleotide sequence ID" value="NZ_AP024488.1"/>
</dbReference>
<keyword evidence="5" id="KW-0804">Transcription</keyword>
<keyword evidence="2" id="KW-0067">ATP-binding</keyword>
<dbReference type="Pfam" id="PF00072">
    <property type="entry name" value="Response_reg"/>
    <property type="match status" value="1"/>
</dbReference>
<dbReference type="Gene3D" id="1.10.10.60">
    <property type="entry name" value="Homeodomain-like"/>
    <property type="match status" value="1"/>
</dbReference>
<dbReference type="CDD" id="cd00009">
    <property type="entry name" value="AAA"/>
    <property type="match status" value="1"/>
</dbReference>
<feature type="domain" description="Sigma-54 factor interaction" evidence="8">
    <location>
        <begin position="151"/>
        <end position="380"/>
    </location>
</feature>
<evidence type="ECO:0000256" key="3">
    <source>
        <dbReference type="ARBA" id="ARBA00023015"/>
    </source>
</evidence>
<evidence type="ECO:0000256" key="5">
    <source>
        <dbReference type="ARBA" id="ARBA00023163"/>
    </source>
</evidence>
<dbReference type="InterPro" id="IPR011006">
    <property type="entry name" value="CheY-like_superfamily"/>
</dbReference>
<keyword evidence="6" id="KW-0597">Phosphoprotein</keyword>
<evidence type="ECO:0000313" key="11">
    <source>
        <dbReference type="Proteomes" id="UP001320148"/>
    </source>
</evidence>
<evidence type="ECO:0000256" key="2">
    <source>
        <dbReference type="ARBA" id="ARBA00022840"/>
    </source>
</evidence>
<dbReference type="Gene3D" id="3.40.50.300">
    <property type="entry name" value="P-loop containing nucleotide triphosphate hydrolases"/>
    <property type="match status" value="1"/>
</dbReference>
<dbReference type="PANTHER" id="PTHR32071:SF113">
    <property type="entry name" value="ALGINATE BIOSYNTHESIS TRANSCRIPTIONAL REGULATORY PROTEIN ALGB"/>
    <property type="match status" value="1"/>
</dbReference>
<keyword evidence="11" id="KW-1185">Reference proteome</keyword>
<dbReference type="SMART" id="SM00382">
    <property type="entry name" value="AAA"/>
    <property type="match status" value="1"/>
</dbReference>
<dbReference type="InterPro" id="IPR002078">
    <property type="entry name" value="Sigma_54_int"/>
</dbReference>
<dbReference type="Pfam" id="PF00158">
    <property type="entry name" value="Sigma54_activat"/>
    <property type="match status" value="1"/>
</dbReference>
<evidence type="ECO:0000256" key="6">
    <source>
        <dbReference type="PROSITE-ProRule" id="PRU00169"/>
    </source>
</evidence>
<sequence>MAGKILIIDDEKNMRHMLMSLLEKEGYTAETAASGSTGVKMADRALKQDAPYDFILLDVKMPGVDGISLLQENRGIFSRSMVIMMSAYGTIDTAVSAMRHGAFDFISKPFKPDEVTLLLERAAEHRALKNENLYLKNQLGQIEERFHFSNMVAKSDAMKEVFILAKKAARYAITVMIFGGSGTGKELIARGIHKESDRADKPLVAVNCGGIPETLMESEFFGHKKGAFTGATYDKKGLFEEAHGGTIFLDEIGELPISMQVKLLRVLQESEVRPVGDVRTRKIDVRVIAATSRNLKEEVDKGAFREDLYFRLNVLTITLPSLSERPEDIPLLCDHFLKKFNRKLGSRVTGVSPSAMKLLLECDWPGNVRELENVIERSVVLSDGDRVEPDSLPPAIAGKTPRKENNEGSFTPEGFSLKVAMRQLEKMMIQRALQETGGNRTHASRILEISHPSLLSKMKMYSIT</sequence>
<dbReference type="Gene3D" id="1.10.8.60">
    <property type="match status" value="1"/>
</dbReference>
<dbReference type="Pfam" id="PF02954">
    <property type="entry name" value="HTH_8"/>
    <property type="match status" value="1"/>
</dbReference>
<evidence type="ECO:0000259" key="8">
    <source>
        <dbReference type="PROSITE" id="PS50045"/>
    </source>
</evidence>
<organism evidence="10 11">
    <name type="scientific">Desulfoluna limicola</name>
    <dbReference type="NCBI Taxonomy" id="2810562"/>
    <lineage>
        <taxon>Bacteria</taxon>
        <taxon>Pseudomonadati</taxon>
        <taxon>Thermodesulfobacteriota</taxon>
        <taxon>Desulfobacteria</taxon>
        <taxon>Desulfobacterales</taxon>
        <taxon>Desulfolunaceae</taxon>
        <taxon>Desulfoluna</taxon>
    </lineage>
</organism>
<keyword evidence="1" id="KW-0547">Nucleotide-binding</keyword>
<dbReference type="InterPro" id="IPR003593">
    <property type="entry name" value="AAA+_ATPase"/>
</dbReference>
<dbReference type="PROSITE" id="PS50045">
    <property type="entry name" value="SIGMA54_INTERACT_4"/>
    <property type="match status" value="1"/>
</dbReference>
<dbReference type="Gene3D" id="3.40.50.2300">
    <property type="match status" value="1"/>
</dbReference>
<dbReference type="PROSITE" id="PS50110">
    <property type="entry name" value="RESPONSE_REGULATORY"/>
    <property type="match status" value="1"/>
</dbReference>
<dbReference type="PROSITE" id="PS00688">
    <property type="entry name" value="SIGMA54_INTERACT_3"/>
    <property type="match status" value="1"/>
</dbReference>
<name>A0ABM7PPC4_9BACT</name>
<evidence type="ECO:0000256" key="1">
    <source>
        <dbReference type="ARBA" id="ARBA00022741"/>
    </source>
</evidence>
<accession>A0ABM7PPC4</accession>
<keyword evidence="3" id="KW-0805">Transcription regulation</keyword>
<reference evidence="10 11" key="1">
    <citation type="submission" date="2021-02" db="EMBL/GenBank/DDBJ databases">
        <title>Complete genome of Desulfoluna sp. strain ASN36.</title>
        <authorList>
            <person name="Takahashi A."/>
            <person name="Kojima H."/>
            <person name="Fukui M."/>
        </authorList>
    </citation>
    <scope>NUCLEOTIDE SEQUENCE [LARGE SCALE GENOMIC DNA]</scope>
    <source>
        <strain evidence="10 11">ASN36</strain>
    </source>
</reference>
<dbReference type="PANTHER" id="PTHR32071">
    <property type="entry name" value="TRANSCRIPTIONAL REGULATORY PROTEIN"/>
    <property type="match status" value="1"/>
</dbReference>
<gene>
    <name evidence="10" type="ORF">DSLASN_48880</name>
</gene>
<dbReference type="PRINTS" id="PR01590">
    <property type="entry name" value="HTHFIS"/>
</dbReference>
<dbReference type="Pfam" id="PF25601">
    <property type="entry name" value="AAA_lid_14"/>
    <property type="match status" value="1"/>
</dbReference>
<dbReference type="SUPFAM" id="SSF52172">
    <property type="entry name" value="CheY-like"/>
    <property type="match status" value="1"/>
</dbReference>
<feature type="region of interest" description="Disordered" evidence="7">
    <location>
        <begin position="390"/>
        <end position="412"/>
    </location>
</feature>
<evidence type="ECO:0000256" key="4">
    <source>
        <dbReference type="ARBA" id="ARBA00023125"/>
    </source>
</evidence>
<dbReference type="InterPro" id="IPR009057">
    <property type="entry name" value="Homeodomain-like_sf"/>
</dbReference>
<dbReference type="EMBL" id="AP024488">
    <property type="protein sequence ID" value="BCS99256.1"/>
    <property type="molecule type" value="Genomic_DNA"/>
</dbReference>
<dbReference type="InterPro" id="IPR001789">
    <property type="entry name" value="Sig_transdc_resp-reg_receiver"/>
</dbReference>
<dbReference type="SMART" id="SM00448">
    <property type="entry name" value="REC"/>
    <property type="match status" value="1"/>
</dbReference>
<evidence type="ECO:0000256" key="7">
    <source>
        <dbReference type="SAM" id="MobiDB-lite"/>
    </source>
</evidence>
<dbReference type="SUPFAM" id="SSF52540">
    <property type="entry name" value="P-loop containing nucleoside triphosphate hydrolases"/>
    <property type="match status" value="1"/>
</dbReference>
<protein>
    <submittedName>
        <fullName evidence="10">Acetoacetate metabolism regulatory protein AtoC</fullName>
    </submittedName>
</protein>
<feature type="modified residue" description="4-aspartylphosphate" evidence="6">
    <location>
        <position position="58"/>
    </location>
</feature>
<dbReference type="Proteomes" id="UP001320148">
    <property type="component" value="Chromosome"/>
</dbReference>
<dbReference type="InterPro" id="IPR025944">
    <property type="entry name" value="Sigma_54_int_dom_CS"/>
</dbReference>
<dbReference type="SUPFAM" id="SSF46689">
    <property type="entry name" value="Homeodomain-like"/>
    <property type="match status" value="1"/>
</dbReference>
<proteinExistence type="predicted"/>
<dbReference type="InterPro" id="IPR027417">
    <property type="entry name" value="P-loop_NTPase"/>
</dbReference>
<dbReference type="InterPro" id="IPR002197">
    <property type="entry name" value="HTH_Fis"/>
</dbReference>
<keyword evidence="4" id="KW-0238">DNA-binding</keyword>